<dbReference type="SUPFAM" id="SSF50370">
    <property type="entry name" value="Ricin B-like lectins"/>
    <property type="match status" value="2"/>
</dbReference>
<evidence type="ECO:0000256" key="2">
    <source>
        <dbReference type="SAM" id="SignalP"/>
    </source>
</evidence>
<dbReference type="AlphaFoldDB" id="A0A7X9LF89"/>
<dbReference type="Pfam" id="PF14200">
    <property type="entry name" value="RicinB_lectin_2"/>
    <property type="match status" value="3"/>
</dbReference>
<feature type="compositionally biased region" description="Low complexity" evidence="1">
    <location>
        <begin position="55"/>
        <end position="70"/>
    </location>
</feature>
<dbReference type="Proteomes" id="UP000532121">
    <property type="component" value="Unassembled WGS sequence"/>
</dbReference>
<evidence type="ECO:0000259" key="3">
    <source>
        <dbReference type="PROSITE" id="PS50911"/>
    </source>
</evidence>
<feature type="compositionally biased region" description="Polar residues" evidence="1">
    <location>
        <begin position="93"/>
        <end position="135"/>
    </location>
</feature>
<dbReference type="SMART" id="SM00458">
    <property type="entry name" value="RICIN"/>
    <property type="match status" value="2"/>
</dbReference>
<dbReference type="InterPro" id="IPR038765">
    <property type="entry name" value="Papain-like_cys_pep_sf"/>
</dbReference>
<accession>A0A7X9LF89</accession>
<feature type="signal peptide" evidence="2">
    <location>
        <begin position="1"/>
        <end position="44"/>
    </location>
</feature>
<comment type="caution">
    <text evidence="4">The sequence shown here is derived from an EMBL/GenBank/DDBJ whole genome shotgun (WGS) entry which is preliminary data.</text>
</comment>
<evidence type="ECO:0000313" key="4">
    <source>
        <dbReference type="EMBL" id="NMD49892.1"/>
    </source>
</evidence>
<dbReference type="SUPFAM" id="SSF54001">
    <property type="entry name" value="Cysteine proteinases"/>
    <property type="match status" value="1"/>
</dbReference>
<keyword evidence="2" id="KW-0732">Signal</keyword>
<dbReference type="Pfam" id="PF05257">
    <property type="entry name" value="CHAP"/>
    <property type="match status" value="1"/>
</dbReference>
<feature type="compositionally biased region" description="Low complexity" evidence="1">
    <location>
        <begin position="78"/>
        <end position="88"/>
    </location>
</feature>
<dbReference type="InterPro" id="IPR000772">
    <property type="entry name" value="Ricin_B_lectin"/>
</dbReference>
<dbReference type="PROSITE" id="PS50231">
    <property type="entry name" value="RICIN_B_LECTIN"/>
    <property type="match status" value="2"/>
</dbReference>
<dbReference type="CDD" id="cd00161">
    <property type="entry name" value="beta-trefoil_Ricin-like"/>
    <property type="match status" value="2"/>
</dbReference>
<proteinExistence type="predicted"/>
<evidence type="ECO:0000313" key="5">
    <source>
        <dbReference type="Proteomes" id="UP000532121"/>
    </source>
</evidence>
<dbReference type="RefSeq" id="WP_193523998.1">
    <property type="nucleotide sequence ID" value="NZ_JABASA010000026.1"/>
</dbReference>
<feature type="compositionally biased region" description="Polar residues" evidence="1">
    <location>
        <begin position="144"/>
        <end position="182"/>
    </location>
</feature>
<dbReference type="EMBL" id="JABASA010000026">
    <property type="protein sequence ID" value="NMD49892.1"/>
    <property type="molecule type" value="Genomic_DNA"/>
</dbReference>
<sequence length="641" mass="69098">MKSRKKMLKHKIKKETNFNKLALAGFAAVAMGIAASSAAITAYADDETGLPPTPLTTEAEVTSTETINEETVTERTTESSNNVSTSEVPLPSTVINNTSSDGETTSADNVTSQNDSPNIVSDQTNQKQIDEQPTVTKERDTLKEQTAVSDKTTLPQKNTSGSISDNKSFNKQTPLPQTSSSKTVKISGKTTVSAYYNRDYSNGGCVLWCNHRVKDLLGITLPSTGTSPSGVAGASNWWYTLNYPKGSEPAKYALAIWRYTTVSGYENYGHAAFVENVNGNTVAISQGGVYGASWNGYTGVSYGNYSKSQVPNIARTFLGYVYLKGTPVPNVKRYNVDQLSASVGQTISNGDYHIVLAANPNYGIDVAGAASANGTNIQIYKNASDPSQIFTVSYLGNGYYKLIHKHTKKSIDVASASRDIKTNVQLWDYNGSAAQQWILKQNGPNNTFEIISRRSGLSLDVSGGKVANGVNIQMYEPNGANAQKFRFIAVDSDAKRTLPDGVYHIVSAVNEKMGLDVAAAGTADNTNVQIYPNLSDSNQTFTVKYLNNGYYSITAKKSGKALDAVGNGSYNGTNVVIYSPNKSEAQQWIIKESSKKGFFEIVSKHKNMLLDVAGGSAKAGTNVQLYVRNGTLAQKWKFIPA</sequence>
<reference evidence="4 5" key="1">
    <citation type="submission" date="2020-04" db="EMBL/GenBank/DDBJ databases">
        <title>MicrobeNet Type strains.</title>
        <authorList>
            <person name="Nicholson A.C."/>
        </authorList>
    </citation>
    <scope>NUCLEOTIDE SEQUENCE [LARGE SCALE GENOMIC DNA]</scope>
    <source>
        <strain evidence="4 5">DSM 22768</strain>
    </source>
</reference>
<gene>
    <name evidence="4" type="ORF">HHO37_09510</name>
</gene>
<dbReference type="PROSITE" id="PS50911">
    <property type="entry name" value="CHAP"/>
    <property type="match status" value="1"/>
</dbReference>
<feature type="domain" description="Peptidase C51" evidence="3">
    <location>
        <begin position="180"/>
        <end position="322"/>
    </location>
</feature>
<dbReference type="Gene3D" id="2.80.10.50">
    <property type="match status" value="4"/>
</dbReference>
<dbReference type="InterPro" id="IPR035992">
    <property type="entry name" value="Ricin_B-like_lectins"/>
</dbReference>
<feature type="region of interest" description="Disordered" evidence="1">
    <location>
        <begin position="49"/>
        <end position="182"/>
    </location>
</feature>
<dbReference type="InterPro" id="IPR007921">
    <property type="entry name" value="CHAP_dom"/>
</dbReference>
<feature type="chain" id="PRO_5031079212" evidence="2">
    <location>
        <begin position="45"/>
        <end position="641"/>
    </location>
</feature>
<evidence type="ECO:0000256" key="1">
    <source>
        <dbReference type="SAM" id="MobiDB-lite"/>
    </source>
</evidence>
<name>A0A7X9LF89_STRRT</name>
<dbReference type="Gene3D" id="3.90.1720.10">
    <property type="entry name" value="endopeptidase domain like (from Nostoc punctiforme)"/>
    <property type="match status" value="1"/>
</dbReference>
<protein>
    <submittedName>
        <fullName evidence="4">Sugar-binding protein</fullName>
    </submittedName>
</protein>
<organism evidence="4 5">
    <name type="scientific">Streptococcus ratti</name>
    <dbReference type="NCBI Taxonomy" id="1341"/>
    <lineage>
        <taxon>Bacteria</taxon>
        <taxon>Bacillati</taxon>
        <taxon>Bacillota</taxon>
        <taxon>Bacilli</taxon>
        <taxon>Lactobacillales</taxon>
        <taxon>Streptococcaceae</taxon>
        <taxon>Streptococcus</taxon>
    </lineage>
</organism>